<dbReference type="RefSeq" id="XP_029348169.1">
    <property type="nucleotide sequence ID" value="XM_029492309.1"/>
</dbReference>
<keyword evidence="2" id="KW-1185">Reference proteome</keyword>
<sequence length="124" mass="14250">MAVKRFESLERKLLANPQLQTLYKEFMDEYLALGHMSIAPTPGHYFVPHHAIYKADDGDAKIRVVFDASARCSTGPSLNSCLLPGKKLQQDIIDVLTRFRIHQHAFTADICKMYRQIQVLPEYR</sequence>
<dbReference type="KEGG" id="api:103309132"/>
<organism evidence="1 2">
    <name type="scientific">Acyrthosiphon pisum</name>
    <name type="common">Pea aphid</name>
    <dbReference type="NCBI Taxonomy" id="7029"/>
    <lineage>
        <taxon>Eukaryota</taxon>
        <taxon>Metazoa</taxon>
        <taxon>Ecdysozoa</taxon>
        <taxon>Arthropoda</taxon>
        <taxon>Hexapoda</taxon>
        <taxon>Insecta</taxon>
        <taxon>Pterygota</taxon>
        <taxon>Neoptera</taxon>
        <taxon>Paraneoptera</taxon>
        <taxon>Hemiptera</taxon>
        <taxon>Sternorrhyncha</taxon>
        <taxon>Aphidomorpha</taxon>
        <taxon>Aphidoidea</taxon>
        <taxon>Aphididae</taxon>
        <taxon>Macrosiphini</taxon>
        <taxon>Acyrthosiphon</taxon>
    </lineage>
</organism>
<dbReference type="OrthoDB" id="6595074at2759"/>
<dbReference type="GO" id="GO:0071897">
    <property type="term" value="P:DNA biosynthetic process"/>
    <property type="evidence" value="ECO:0007669"/>
    <property type="project" value="UniProtKB-ARBA"/>
</dbReference>
<evidence type="ECO:0000313" key="1">
    <source>
        <dbReference type="EnsemblMetazoa" id="XP_029348169.1"/>
    </source>
</evidence>
<dbReference type="Proteomes" id="UP000007819">
    <property type="component" value="Unassembled WGS sequence"/>
</dbReference>
<proteinExistence type="predicted"/>
<name>A0A8R2JWA7_ACYPI</name>
<dbReference type="SUPFAM" id="SSF56672">
    <property type="entry name" value="DNA/RNA polymerases"/>
    <property type="match status" value="1"/>
</dbReference>
<dbReference type="PANTHER" id="PTHR47331:SF5">
    <property type="entry name" value="RIBONUCLEASE H"/>
    <property type="match status" value="1"/>
</dbReference>
<dbReference type="GeneID" id="103309132"/>
<reference evidence="2" key="1">
    <citation type="submission" date="2010-06" db="EMBL/GenBank/DDBJ databases">
        <authorList>
            <person name="Jiang H."/>
            <person name="Abraham K."/>
            <person name="Ali S."/>
            <person name="Alsbrooks S.L."/>
            <person name="Anim B.N."/>
            <person name="Anosike U.S."/>
            <person name="Attaway T."/>
            <person name="Bandaranaike D.P."/>
            <person name="Battles P.K."/>
            <person name="Bell S.N."/>
            <person name="Bell A.V."/>
            <person name="Beltran B."/>
            <person name="Bickham C."/>
            <person name="Bustamante Y."/>
            <person name="Caleb T."/>
            <person name="Canada A."/>
            <person name="Cardenas V."/>
            <person name="Carter K."/>
            <person name="Chacko J."/>
            <person name="Chandrabose M.N."/>
            <person name="Chavez D."/>
            <person name="Chavez A."/>
            <person name="Chen L."/>
            <person name="Chu H.-S."/>
            <person name="Claassen K.J."/>
            <person name="Cockrell R."/>
            <person name="Collins M."/>
            <person name="Cooper J.A."/>
            <person name="Cree A."/>
            <person name="Curry S.M."/>
            <person name="Da Y."/>
            <person name="Dao M.D."/>
            <person name="Das B."/>
            <person name="Davila M.-L."/>
            <person name="Davy-Carroll L."/>
            <person name="Denson S."/>
            <person name="Dinh H."/>
            <person name="Ebong V.E."/>
            <person name="Edwards J.R."/>
            <person name="Egan A."/>
            <person name="El-Daye J."/>
            <person name="Escobedo L."/>
            <person name="Fernandez S."/>
            <person name="Fernando P.R."/>
            <person name="Flagg N."/>
            <person name="Forbes L.D."/>
            <person name="Fowler R.G."/>
            <person name="Fu Q."/>
            <person name="Gabisi R.A."/>
            <person name="Ganer J."/>
            <person name="Garbino Pronczuk A."/>
            <person name="Garcia R.M."/>
            <person name="Garner T."/>
            <person name="Garrett T.E."/>
            <person name="Gonzalez D.A."/>
            <person name="Hamid H."/>
            <person name="Hawkins E.S."/>
            <person name="Hirani K."/>
            <person name="Hogues M.E."/>
            <person name="Hollins B."/>
            <person name="Hsiao C.-H."/>
            <person name="Jabil R."/>
            <person name="James M.L."/>
            <person name="Jhangiani S.N."/>
            <person name="Johnson B."/>
            <person name="Johnson Q."/>
            <person name="Joshi V."/>
            <person name="Kalu J.B."/>
            <person name="Kam C."/>
            <person name="Kashfia A."/>
            <person name="Keebler J."/>
            <person name="Kisamo H."/>
            <person name="Kovar C.L."/>
            <person name="Lago L.A."/>
            <person name="Lai C.-Y."/>
            <person name="Laidlaw J."/>
            <person name="Lara F."/>
            <person name="Le T.-K."/>
            <person name="Lee S.L."/>
            <person name="Legall F.H."/>
            <person name="Lemon S.J."/>
            <person name="Lewis L.R."/>
            <person name="Li B."/>
            <person name="Liu Y."/>
            <person name="Liu Y.-S."/>
            <person name="Lopez J."/>
            <person name="Lozado R.J."/>
            <person name="Lu J."/>
            <person name="Madu R.C."/>
            <person name="Maheshwari M."/>
            <person name="Maheshwari R."/>
            <person name="Malloy K."/>
            <person name="Martinez E."/>
            <person name="Mathew T."/>
            <person name="Mercado I.C."/>
            <person name="Mercado C."/>
            <person name="Meyer B."/>
            <person name="Montgomery K."/>
            <person name="Morgan M.B."/>
            <person name="Munidasa M."/>
            <person name="Nazareth L.V."/>
            <person name="Nelson J."/>
            <person name="Ng B.M."/>
            <person name="Nguyen N.B."/>
            <person name="Nguyen P.Q."/>
            <person name="Nguyen T."/>
            <person name="Obregon M."/>
            <person name="Okwuonu G.O."/>
            <person name="Onwere C.G."/>
            <person name="Orozco G."/>
            <person name="Parra A."/>
            <person name="Patel S."/>
            <person name="Patil S."/>
            <person name="Perez A."/>
            <person name="Perez Y."/>
            <person name="Pham C."/>
            <person name="Primus E.L."/>
            <person name="Pu L.-L."/>
            <person name="Puazo M."/>
            <person name="Qin X."/>
            <person name="Quiroz J.B."/>
            <person name="Reese J."/>
            <person name="Richards S."/>
            <person name="Rives C.M."/>
            <person name="Robberts R."/>
            <person name="Ruiz S.J."/>
            <person name="Ruiz M.J."/>
            <person name="Santibanez J."/>
            <person name="Schneider B.W."/>
            <person name="Sisson I."/>
            <person name="Smith M."/>
            <person name="Sodergren E."/>
            <person name="Song X.-Z."/>
            <person name="Song B.B."/>
            <person name="Summersgill H."/>
            <person name="Thelus R."/>
            <person name="Thornton R.D."/>
            <person name="Trejos Z.Y."/>
            <person name="Usmani K."/>
            <person name="Vattathil S."/>
            <person name="Villasana D."/>
            <person name="Walker D.L."/>
            <person name="Wang S."/>
            <person name="Wang K."/>
            <person name="White C.S."/>
            <person name="Williams A.C."/>
            <person name="Williamson J."/>
            <person name="Wilson K."/>
            <person name="Woghiren I.O."/>
            <person name="Woodworth J.R."/>
            <person name="Worley K.C."/>
            <person name="Wright R.A."/>
            <person name="Wu W."/>
            <person name="Young L."/>
            <person name="Zhang L."/>
            <person name="Zhang J."/>
            <person name="Zhu Y."/>
            <person name="Muzny D.M."/>
            <person name="Weinstock G."/>
            <person name="Gibbs R.A."/>
        </authorList>
    </citation>
    <scope>NUCLEOTIDE SEQUENCE [LARGE SCALE GENOMIC DNA]</scope>
    <source>
        <strain evidence="2">LSR1</strain>
    </source>
</reference>
<dbReference type="InterPro" id="IPR043502">
    <property type="entry name" value="DNA/RNA_pol_sf"/>
</dbReference>
<dbReference type="AlphaFoldDB" id="A0A8R2JWA7"/>
<dbReference type="PANTHER" id="PTHR47331">
    <property type="entry name" value="PHD-TYPE DOMAIN-CONTAINING PROTEIN"/>
    <property type="match status" value="1"/>
</dbReference>
<accession>A0A8R2JWA7</accession>
<reference evidence="1" key="2">
    <citation type="submission" date="2022-06" db="UniProtKB">
        <authorList>
            <consortium name="EnsemblMetazoa"/>
        </authorList>
    </citation>
    <scope>IDENTIFICATION</scope>
</reference>
<dbReference type="EnsemblMetazoa" id="XM_029492309.1">
    <property type="protein sequence ID" value="XP_029348169.1"/>
    <property type="gene ID" value="LOC103309132"/>
</dbReference>
<evidence type="ECO:0000313" key="2">
    <source>
        <dbReference type="Proteomes" id="UP000007819"/>
    </source>
</evidence>
<protein>
    <submittedName>
        <fullName evidence="1">Uncharacterized protein</fullName>
    </submittedName>
</protein>